<protein>
    <submittedName>
        <fullName evidence="2">Uncharacterized protein</fullName>
    </submittedName>
</protein>
<sequence>MWPRMAMQHPRQTLKYPTKPDGEAVEWRADTELARDPSSLGTAPQALADSVSCPTDSRPAACCIARGRTLGTLGCIAGRK</sequence>
<feature type="region of interest" description="Disordered" evidence="1">
    <location>
        <begin position="1"/>
        <end position="57"/>
    </location>
</feature>
<proteinExistence type="predicted"/>
<evidence type="ECO:0000313" key="2">
    <source>
        <dbReference type="EMBL" id="KAJ5198702.1"/>
    </source>
</evidence>
<comment type="caution">
    <text evidence="2">The sequence shown here is derived from an EMBL/GenBank/DDBJ whole genome shotgun (WGS) entry which is preliminary data.</text>
</comment>
<evidence type="ECO:0000313" key="3">
    <source>
        <dbReference type="Proteomes" id="UP001150904"/>
    </source>
</evidence>
<gene>
    <name evidence="2" type="ORF">N7498_007819</name>
</gene>
<dbReference type="RefSeq" id="XP_058307130.1">
    <property type="nucleotide sequence ID" value="XM_058454881.1"/>
</dbReference>
<reference evidence="2" key="2">
    <citation type="journal article" date="2023" name="IMA Fungus">
        <title>Comparative genomic study of the Penicillium genus elucidates a diverse pangenome and 15 lateral gene transfer events.</title>
        <authorList>
            <person name="Petersen C."/>
            <person name="Sorensen T."/>
            <person name="Nielsen M.R."/>
            <person name="Sondergaard T.E."/>
            <person name="Sorensen J.L."/>
            <person name="Fitzpatrick D.A."/>
            <person name="Frisvad J.C."/>
            <person name="Nielsen K.L."/>
        </authorList>
    </citation>
    <scope>NUCLEOTIDE SEQUENCE</scope>
    <source>
        <strain evidence="2">IBT 15544</strain>
    </source>
</reference>
<dbReference type="GeneID" id="83182182"/>
<feature type="compositionally biased region" description="Basic and acidic residues" evidence="1">
    <location>
        <begin position="18"/>
        <end position="35"/>
    </location>
</feature>
<reference evidence="2" key="1">
    <citation type="submission" date="2022-12" db="EMBL/GenBank/DDBJ databases">
        <authorList>
            <person name="Petersen C."/>
        </authorList>
    </citation>
    <scope>NUCLEOTIDE SEQUENCE</scope>
    <source>
        <strain evidence="2">IBT 15544</strain>
    </source>
</reference>
<dbReference type="AlphaFoldDB" id="A0A9W9JMK8"/>
<name>A0A9W9JMK8_9EURO</name>
<evidence type="ECO:0000256" key="1">
    <source>
        <dbReference type="SAM" id="MobiDB-lite"/>
    </source>
</evidence>
<organism evidence="2 3">
    <name type="scientific">Penicillium cinerascens</name>
    <dbReference type="NCBI Taxonomy" id="70096"/>
    <lineage>
        <taxon>Eukaryota</taxon>
        <taxon>Fungi</taxon>
        <taxon>Dikarya</taxon>
        <taxon>Ascomycota</taxon>
        <taxon>Pezizomycotina</taxon>
        <taxon>Eurotiomycetes</taxon>
        <taxon>Eurotiomycetidae</taxon>
        <taxon>Eurotiales</taxon>
        <taxon>Aspergillaceae</taxon>
        <taxon>Penicillium</taxon>
    </lineage>
</organism>
<dbReference type="Proteomes" id="UP001150904">
    <property type="component" value="Unassembled WGS sequence"/>
</dbReference>
<keyword evidence="3" id="KW-1185">Reference proteome</keyword>
<accession>A0A9W9JMK8</accession>
<dbReference type="EMBL" id="JAPQKR010000014">
    <property type="protein sequence ID" value="KAJ5198702.1"/>
    <property type="molecule type" value="Genomic_DNA"/>
</dbReference>